<dbReference type="PROSITE" id="PS50887">
    <property type="entry name" value="GGDEF"/>
    <property type="match status" value="1"/>
</dbReference>
<evidence type="ECO:0000259" key="3">
    <source>
        <dbReference type="PROSITE" id="PS50883"/>
    </source>
</evidence>
<dbReference type="Proteomes" id="UP000295560">
    <property type="component" value="Unassembled WGS sequence"/>
</dbReference>
<dbReference type="InterPro" id="IPR001633">
    <property type="entry name" value="EAL_dom"/>
</dbReference>
<dbReference type="SMART" id="SM00052">
    <property type="entry name" value="EAL"/>
    <property type="match status" value="1"/>
</dbReference>
<dbReference type="InterPro" id="IPR000014">
    <property type="entry name" value="PAS"/>
</dbReference>
<sequence>MPVSAAVSRGTEPAPGGDPLRKSRVPTAESLATLLLGRIVDGQGYLVRSGDETRGPLTRFAEQVLVAVLAPEHDAEAARAAGRALVEAHLVDPAALESAQAAVGEACAPAADSPGRVLRLSAVVGAVGRGYAQALRVRALGEHEEITRAALIARRRADEARWSSEARFRVLFEHSPVAIAMMNPQGASIEANRAAAELVASSVEGIRETTLAHWLPPDEHPVFWADLARLTAGEVESIEVEHAVLRPDGSQVWLESVVSAVRDEDGGVRYLVSITKDVTERMELQRRLRHQAGHDPLTGLPNRSLFFERLQSAIDDAEQDGARPGVCYLDLDGFKVVNDTLGHETGDRLLQALAERLRDNLEPAGHLVARMGGDEFVVLVERSPDREMLEEVAALALETVRHSVRIGEHDIAISASVGVVRHDTGGPAELMKAADTTLYSAKHDGRGRYAVFDRERHQADVLNFELSAQMPEALRKDHFHVLYQPIVRLSDETMVGVEALVRWLRPDGELIGPDRFIPLAEETGLVVPLGRRVLEESCRQARRWLDADPSNPLVISVNVAARQVTENDLVADVVRVLGEHGLPPELLQLELTERDLMDTQDKPASVLREIADLGVRIAIDDFGTGYSNLAYLRQLPVHHLKLAGSFVGGAGDRDDVILRALVKLARSLDLEVTAEAVETREQAVRLRRYGSANAQGWYYAPAVPAERIPGLVRYPFVR</sequence>
<dbReference type="Pfam" id="PF08448">
    <property type="entry name" value="PAS_4"/>
    <property type="match status" value="1"/>
</dbReference>
<dbReference type="Pfam" id="PF00990">
    <property type="entry name" value="GGDEF"/>
    <property type="match status" value="1"/>
</dbReference>
<feature type="domain" description="PAC" evidence="2">
    <location>
        <begin position="238"/>
        <end position="290"/>
    </location>
</feature>
<evidence type="ECO:0000259" key="2">
    <source>
        <dbReference type="PROSITE" id="PS50113"/>
    </source>
</evidence>
<dbReference type="PANTHER" id="PTHR44757">
    <property type="entry name" value="DIGUANYLATE CYCLASE DGCP"/>
    <property type="match status" value="1"/>
</dbReference>
<dbReference type="PROSITE" id="PS50113">
    <property type="entry name" value="PAC"/>
    <property type="match status" value="1"/>
</dbReference>
<dbReference type="PROSITE" id="PS50883">
    <property type="entry name" value="EAL"/>
    <property type="match status" value="1"/>
</dbReference>
<evidence type="ECO:0000313" key="6">
    <source>
        <dbReference type="Proteomes" id="UP000295560"/>
    </source>
</evidence>
<gene>
    <name evidence="5" type="ORF">EV378_6988</name>
</gene>
<dbReference type="NCBIfam" id="TIGR00254">
    <property type="entry name" value="GGDEF"/>
    <property type="match status" value="1"/>
</dbReference>
<dbReference type="SUPFAM" id="SSF141868">
    <property type="entry name" value="EAL domain-like"/>
    <property type="match status" value="1"/>
</dbReference>
<dbReference type="InterPro" id="IPR029787">
    <property type="entry name" value="Nucleotide_cyclase"/>
</dbReference>
<evidence type="ECO:0000256" key="1">
    <source>
        <dbReference type="SAM" id="MobiDB-lite"/>
    </source>
</evidence>
<dbReference type="SUPFAM" id="SSF55785">
    <property type="entry name" value="PYP-like sensor domain (PAS domain)"/>
    <property type="match status" value="1"/>
</dbReference>
<dbReference type="InterPro" id="IPR013656">
    <property type="entry name" value="PAS_4"/>
</dbReference>
<dbReference type="CDD" id="cd01949">
    <property type="entry name" value="GGDEF"/>
    <property type="match status" value="1"/>
</dbReference>
<dbReference type="SUPFAM" id="SSF55073">
    <property type="entry name" value="Nucleotide cyclase"/>
    <property type="match status" value="1"/>
</dbReference>
<dbReference type="PANTHER" id="PTHR44757:SF2">
    <property type="entry name" value="BIOFILM ARCHITECTURE MAINTENANCE PROTEIN MBAA"/>
    <property type="match status" value="1"/>
</dbReference>
<organism evidence="5 6">
    <name type="scientific">Pseudonocardia endophytica</name>
    <dbReference type="NCBI Taxonomy" id="401976"/>
    <lineage>
        <taxon>Bacteria</taxon>
        <taxon>Bacillati</taxon>
        <taxon>Actinomycetota</taxon>
        <taxon>Actinomycetes</taxon>
        <taxon>Pseudonocardiales</taxon>
        <taxon>Pseudonocardiaceae</taxon>
        <taxon>Pseudonocardia</taxon>
    </lineage>
</organism>
<comment type="caution">
    <text evidence="5">The sequence shown here is derived from an EMBL/GenBank/DDBJ whole genome shotgun (WGS) entry which is preliminary data.</text>
</comment>
<protein>
    <submittedName>
        <fullName evidence="5">Diguanylate cyclase/phosphodiesterase with PAS/PAC sensor(S)</fullName>
    </submittedName>
</protein>
<feature type="domain" description="GGDEF" evidence="4">
    <location>
        <begin position="322"/>
        <end position="454"/>
    </location>
</feature>
<dbReference type="AlphaFoldDB" id="A0A4R1HKR0"/>
<dbReference type="InterPro" id="IPR052155">
    <property type="entry name" value="Biofilm_reg_signaling"/>
</dbReference>
<dbReference type="SMART" id="SM00086">
    <property type="entry name" value="PAC"/>
    <property type="match status" value="1"/>
</dbReference>
<evidence type="ECO:0000259" key="4">
    <source>
        <dbReference type="PROSITE" id="PS50887"/>
    </source>
</evidence>
<accession>A0A4R1HKR0</accession>
<evidence type="ECO:0000313" key="5">
    <source>
        <dbReference type="EMBL" id="TCK22977.1"/>
    </source>
</evidence>
<reference evidence="5 6" key="1">
    <citation type="submission" date="2019-03" db="EMBL/GenBank/DDBJ databases">
        <title>Sequencing the genomes of 1000 actinobacteria strains.</title>
        <authorList>
            <person name="Klenk H.-P."/>
        </authorList>
    </citation>
    <scope>NUCLEOTIDE SEQUENCE [LARGE SCALE GENOMIC DNA]</scope>
    <source>
        <strain evidence="5 6">DSM 44969</strain>
    </source>
</reference>
<dbReference type="NCBIfam" id="TIGR00229">
    <property type="entry name" value="sensory_box"/>
    <property type="match status" value="1"/>
</dbReference>
<dbReference type="InterPro" id="IPR035965">
    <property type="entry name" value="PAS-like_dom_sf"/>
</dbReference>
<dbReference type="InterPro" id="IPR000700">
    <property type="entry name" value="PAS-assoc_C"/>
</dbReference>
<dbReference type="SMART" id="SM00091">
    <property type="entry name" value="PAS"/>
    <property type="match status" value="1"/>
</dbReference>
<dbReference type="InterPro" id="IPR035919">
    <property type="entry name" value="EAL_sf"/>
</dbReference>
<dbReference type="InterPro" id="IPR001610">
    <property type="entry name" value="PAC"/>
</dbReference>
<dbReference type="Gene3D" id="3.20.20.450">
    <property type="entry name" value="EAL domain"/>
    <property type="match status" value="1"/>
</dbReference>
<dbReference type="InterPro" id="IPR043128">
    <property type="entry name" value="Rev_trsase/Diguanyl_cyclase"/>
</dbReference>
<keyword evidence="6" id="KW-1185">Reference proteome</keyword>
<dbReference type="Pfam" id="PF00563">
    <property type="entry name" value="EAL"/>
    <property type="match status" value="1"/>
</dbReference>
<dbReference type="Gene3D" id="3.30.70.270">
    <property type="match status" value="1"/>
</dbReference>
<dbReference type="CDD" id="cd00130">
    <property type="entry name" value="PAS"/>
    <property type="match status" value="1"/>
</dbReference>
<name>A0A4R1HKR0_PSEEN</name>
<dbReference type="CDD" id="cd01948">
    <property type="entry name" value="EAL"/>
    <property type="match status" value="1"/>
</dbReference>
<dbReference type="InterPro" id="IPR000160">
    <property type="entry name" value="GGDEF_dom"/>
</dbReference>
<dbReference type="Gene3D" id="3.30.450.20">
    <property type="entry name" value="PAS domain"/>
    <property type="match status" value="1"/>
</dbReference>
<feature type="region of interest" description="Disordered" evidence="1">
    <location>
        <begin position="1"/>
        <end position="24"/>
    </location>
</feature>
<feature type="domain" description="EAL" evidence="3">
    <location>
        <begin position="463"/>
        <end position="716"/>
    </location>
</feature>
<dbReference type="SMART" id="SM00267">
    <property type="entry name" value="GGDEF"/>
    <property type="match status" value="1"/>
</dbReference>
<proteinExistence type="predicted"/>
<dbReference type="EMBL" id="SMFZ01000002">
    <property type="protein sequence ID" value="TCK22977.1"/>
    <property type="molecule type" value="Genomic_DNA"/>
</dbReference>